<accession>A0A3N0GHG7</accession>
<name>A0A3N0GHG7_9ACTN</name>
<proteinExistence type="predicted"/>
<comment type="caution">
    <text evidence="1">The sequence shown here is derived from an EMBL/GenBank/DDBJ whole genome shotgun (WGS) entry which is preliminary data.</text>
</comment>
<dbReference type="Proteomes" id="UP000279994">
    <property type="component" value="Unassembled WGS sequence"/>
</dbReference>
<sequence>MGTKIEDLIAAEAKAAEEAELTSDPSAPLPAHVKVTSGHPRARNLQVRFREDEFDELTAYAEQRGLPISTVVRSLVLQAIAPVDDLKAALDKLETDLAAVRRKALSA</sequence>
<reference evidence="1 2" key="1">
    <citation type="submission" date="2018-11" db="EMBL/GenBank/DDBJ databases">
        <authorList>
            <person name="Li F."/>
        </authorList>
    </citation>
    <scope>NUCLEOTIDE SEQUENCE [LARGE SCALE GENOMIC DNA]</scope>
    <source>
        <strain evidence="1 2">Gsoil 818</strain>
    </source>
</reference>
<keyword evidence="2" id="KW-1185">Reference proteome</keyword>
<dbReference type="EMBL" id="RJSF01000047">
    <property type="protein sequence ID" value="RNM11881.1"/>
    <property type="molecule type" value="Genomic_DNA"/>
</dbReference>
<dbReference type="AlphaFoldDB" id="A0A3N0GHG7"/>
<evidence type="ECO:0000313" key="2">
    <source>
        <dbReference type="Proteomes" id="UP000279994"/>
    </source>
</evidence>
<dbReference type="RefSeq" id="WP_123225116.1">
    <property type="nucleotide sequence ID" value="NZ_RJSF01000047.1"/>
</dbReference>
<protein>
    <submittedName>
        <fullName evidence="1">CopG family transcriptional regulator</fullName>
    </submittedName>
</protein>
<dbReference type="OrthoDB" id="3733406at2"/>
<gene>
    <name evidence="1" type="ORF">EFL26_22355</name>
</gene>
<evidence type="ECO:0000313" key="1">
    <source>
        <dbReference type="EMBL" id="RNM11881.1"/>
    </source>
</evidence>
<organism evidence="1 2">
    <name type="scientific">Nocardioides pocheonensis</name>
    <dbReference type="NCBI Taxonomy" id="661485"/>
    <lineage>
        <taxon>Bacteria</taxon>
        <taxon>Bacillati</taxon>
        <taxon>Actinomycetota</taxon>
        <taxon>Actinomycetes</taxon>
        <taxon>Propionibacteriales</taxon>
        <taxon>Nocardioidaceae</taxon>
        <taxon>Nocardioides</taxon>
    </lineage>
</organism>